<feature type="domain" description="SD-repeat containing protein B" evidence="6">
    <location>
        <begin position="1188"/>
        <end position="1258"/>
    </location>
</feature>
<evidence type="ECO:0000256" key="2">
    <source>
        <dbReference type="ARBA" id="ARBA00022525"/>
    </source>
</evidence>
<dbReference type="InterPro" id="IPR051417">
    <property type="entry name" value="SDr/BOS_complex"/>
</dbReference>
<dbReference type="Pfam" id="PF24514">
    <property type="entry name" value="SpaA_4"/>
    <property type="match status" value="1"/>
</dbReference>
<proteinExistence type="predicted"/>
<keyword evidence="2" id="KW-0964">Secreted</keyword>
<dbReference type="InterPro" id="IPR041033">
    <property type="entry name" value="SpaA_PFL_dom_1"/>
</dbReference>
<comment type="subcellular location">
    <subcellularLocation>
        <location evidence="1">Secreted</location>
    </subcellularLocation>
</comment>
<reference evidence="10 11" key="1">
    <citation type="journal article" date="2015" name="Nature">
        <title>rRNA introns, odd ribosomes, and small enigmatic genomes across a large radiation of phyla.</title>
        <authorList>
            <person name="Brown C.T."/>
            <person name="Hug L.A."/>
            <person name="Thomas B.C."/>
            <person name="Sharon I."/>
            <person name="Castelle C.J."/>
            <person name="Singh A."/>
            <person name="Wilkins M.J."/>
            <person name="Williams K.H."/>
            <person name="Banfield J.F."/>
        </authorList>
    </citation>
    <scope>NUCLEOTIDE SEQUENCE [LARGE SCALE GENOMIC DNA]</scope>
</reference>
<evidence type="ECO:0000313" key="11">
    <source>
        <dbReference type="Proteomes" id="UP000034006"/>
    </source>
</evidence>
<feature type="domain" description="SpaA-like prealbumin fold" evidence="8">
    <location>
        <begin position="546"/>
        <end position="626"/>
    </location>
</feature>
<feature type="compositionally biased region" description="Pro residues" evidence="4">
    <location>
        <begin position="51"/>
        <end position="65"/>
    </location>
</feature>
<feature type="domain" description="SpaA-like prealbumin fold" evidence="8">
    <location>
        <begin position="907"/>
        <end position="970"/>
    </location>
</feature>
<feature type="region of interest" description="Disordered" evidence="4">
    <location>
        <begin position="37"/>
        <end position="112"/>
    </location>
</feature>
<dbReference type="Gene3D" id="2.40.160.150">
    <property type="match status" value="4"/>
</dbReference>
<dbReference type="STRING" id="1618387.UW44_C0003G0038"/>
<feature type="signal peptide" evidence="5">
    <location>
        <begin position="1"/>
        <end position="33"/>
    </location>
</feature>
<feature type="chain" id="PRO_5002537635" evidence="5">
    <location>
        <begin position="34"/>
        <end position="2371"/>
    </location>
</feature>
<feature type="region of interest" description="Disordered" evidence="4">
    <location>
        <begin position="125"/>
        <end position="174"/>
    </location>
</feature>
<evidence type="ECO:0000256" key="4">
    <source>
        <dbReference type="SAM" id="MobiDB-lite"/>
    </source>
</evidence>
<dbReference type="Pfam" id="PF17802">
    <property type="entry name" value="SpaA"/>
    <property type="match status" value="1"/>
</dbReference>
<feature type="domain" description="SpaA-like prealbumin fold" evidence="8">
    <location>
        <begin position="1848"/>
        <end position="1936"/>
    </location>
</feature>
<protein>
    <submittedName>
        <fullName evidence="10">Conserved repeat domain protein</fullName>
    </submittedName>
</protein>
<evidence type="ECO:0000256" key="5">
    <source>
        <dbReference type="SAM" id="SignalP"/>
    </source>
</evidence>
<feature type="domain" description="SpaA-like prealbumin fold" evidence="8">
    <location>
        <begin position="721"/>
        <end position="800"/>
    </location>
</feature>
<keyword evidence="3 5" id="KW-0732">Signal</keyword>
<evidence type="ECO:0000259" key="6">
    <source>
        <dbReference type="Pfam" id="PF17210"/>
    </source>
</evidence>
<dbReference type="SUPFAM" id="SSF117074">
    <property type="entry name" value="Hypothetical protein PA1324"/>
    <property type="match status" value="4"/>
</dbReference>
<feature type="compositionally biased region" description="Low complexity" evidence="4">
    <location>
        <begin position="164"/>
        <end position="174"/>
    </location>
</feature>
<organism evidence="10 11">
    <name type="scientific">Candidatus Collierbacteria bacterium GW2011_GWB2_44_22</name>
    <dbReference type="NCBI Taxonomy" id="1618387"/>
    <lineage>
        <taxon>Bacteria</taxon>
        <taxon>Candidatus Collieribacteriota</taxon>
    </lineage>
</organism>
<feature type="domain" description="SpaA-like prealbumin fold" evidence="8">
    <location>
        <begin position="632"/>
        <end position="714"/>
    </location>
</feature>
<feature type="domain" description="SpaA-like prealbumin fold" evidence="9">
    <location>
        <begin position="1281"/>
        <end position="1379"/>
    </location>
</feature>
<name>A0A0G1HZ29_9BACT</name>
<comment type="caution">
    <text evidence="10">The sequence shown here is derived from an EMBL/GenBank/DDBJ whole genome shotgun (WGS) entry which is preliminary data.</text>
</comment>
<dbReference type="PATRIC" id="fig|1618387.3.peg.224"/>
<dbReference type="GO" id="GO:0005576">
    <property type="term" value="C:extracellular region"/>
    <property type="evidence" value="ECO:0007669"/>
    <property type="project" value="UniProtKB-SubCell"/>
</dbReference>
<sequence>MKQKMSKKILSVILTFNLVLQTFTPFLISPVYADDATPSATPTEEITPTAEPTPTPTEEPSPTPEITPEVTPTVDPTPTSTEEITPTPTEEVTPMPTQDPTPMITPEETPTPTIEVTPTIEIIPTTTSEVTPEPASNTDSQAPPTDNQNSNVIPGSDQESINNSDSTSVPESVTVSSQLSQALLPQPTLTTDKADYFPTEIAYITGTNFLPNTTYTLHVMSSDMPYVSFKVEVTSDENGNLSYAYQLDGHYRPNYSVDALDSSGKIVASMTFTDEAKITAKSHDGQMSDGSYAGGNVTTYSEGEYINFRFNVETKDSPTIGQIQVRFTGDDGTCLFFDNYFSLGSIVNVSGTSPTITYSSGPTADSFGTSNGEWIVVLNSSSISNGEATVYYTLKLSDEAGQCNGSSQHSRLNPGGGDVAQQGAQNVPVPANQVIELPEITVTKMIDRDGNGSFESTALAGEFSFALDGITTINTNSSGQVTFVNVVPDGSHSIAESQIDFSQGTYSFSSGTGTNCTFADGTATAVIASGTTPTNASCTFNNALQNANLTVTKVVTNDSGGTKTVSDFPLFIDSVSATSGTANTVSLGSHLVSETSDPGYTSAISGDCDANGNVSLTAGQNKTCTITNDDIAPTLTFTKVVTNNYGGNLEAADFPLFINGNSVTSGTPNTLLANRVYTLTETQQSGYTGGYFTGDCNAAGSTSLLPGENKTCTITNYDVQPKLTVTKVVTNDNGGTKVVSDFPLFVGSSSVKSGAQNGFNAGTYTVSETDSTGYTGVISGDCDVSGSVTLSVGDVKSCTITNNDDAPSLTLNKIVVNDNGGTSPESAWTLTADGGTAGTLSGAGAAGSTDVVSGSTFQAGTYTLSESTGPSGYSASDWVCTGTGTQNGNTITLELGQSAVCTITNNDQQARLTVVKDVLNPDNGAVDDAHKFSFNTSTQTDSSFGEGDNAVFTLDAGDYTVSEGYDANYDFVSISEDYVPGIPGYQIHLNPGEQKTITVINKQKKATIAVYKDVLAPNGVTDVTDPNIFSVTLNGETKDFSEGYPAMFTVNPGGPYGAVESDETNYLWVSQDGAVTVYSNGFATINIVNKQKAGLISGYKYDASTGLGIVNWVINLTGTATLSTTTDSTGFFQFLGLNTGNYTVTEDTPSGWTPTGSTSYDVTINSGTEDTTGSFTNFKNISISGQKYNDQNGDGDKDTGETGLSGWTIQLLNTSDVVLASTTTDSSGNYSFTDRGPDTYRVREVIQTGWAQTSDNPSDIVAVSGTDVTGVDFGNQMRGSITIIKDAKPNNAQNFSFSGTLGAFTLDDDSNATLPNSITFSDLGSNTYTITEGTVTGWKLTDLGCTGDVDAITDPTGRTATLTLNEPGENITCTFTNTKYGSITGYKFNDLNGDGDQDADEPRLDGWTVSLLDSSRTPLSSAVTGTSSWTLGQYKFTSLLPGTYYVCETLQDGWVQTNPKTGTLYNGTHCRQRTVNSNTPASADFGNFQKATIVVHKNVLKTISENTTATYDNLIPGTYTVSEGTEPAGYSWVSTTNGGSVTVTSGGSHDIYITNKQEAATLIVTKHVVNDNNGNGVAGNFTMNVTGTNVSDASFPGEETGTTITLDAGSYSVDEDSFPGYGKSLGADCRGTIAFGETKTCTITNDDIAPKLTVTKIVTKDNGGNASPDDFQLTVGGTSVLSGSENAYLANTPYTINETQMDGYDFVSITGDTKCPAVLGGTVTLDEGDDLTCTITNDDVAPTITLSKVVEGGSATAEDFDLYIGGNHTTSGQTVSVDANKAYSLDEDGPSGYSFDSITGDTKCPSALLGTVTLDEGEDVSCTITNTRNTGTIVVNKIIDIDGDLETEGDQSAGGNWQFDIDGTGQDTTDAAAQYTNTLGTATFSNLKTGQYTIVETTQPGYDLFSATCGTRNGTFDDTDSMDGVTVSNGVTTTCTFYNTPNGTIHGYKWSDYDFDGEVDFNEPKLSGWTINLYDWNTELRGFNTTPIKSMVTDDGDTHYGWYWFEHLFPGRYKVCEEQQSGWSQTFPESCHTMSLPDGNSNGFEEEVNAVPGPVYKFGNVELGKLTVVKYRDDNQNGEKDENEVTLSDWEINLAKEESIADTQTTGQNGETTFEDLMPGWYDLSENQQEKWHQSNIFCPSIDEGVDEMYTSSRRLNINPGDDITCYIGNYSNPEIRISKSNNDSSDKTPGGSVGYRILINILDADVNNLVVKDLLPKGFVYRTGSYQVVINDLDVSSDFPAPTYSSPGTWSLGNVHKGDKIELFYTADISSDQQPGSYPDSAWAVGTSLSEEKVWALAQTEGFIDTNFVGTSVSVTKDQTRAEIYDVEKKVEGQVLGASTSLPATGANELWLLASLISLYFGLKLLRTSK</sequence>
<feature type="compositionally biased region" description="Low complexity" evidence="4">
    <location>
        <begin position="37"/>
        <end position="50"/>
    </location>
</feature>
<evidence type="ECO:0000259" key="8">
    <source>
        <dbReference type="Pfam" id="PF19403"/>
    </source>
</evidence>
<feature type="domain" description="SD-repeat containing protein B" evidence="6">
    <location>
        <begin position="1382"/>
        <end position="1463"/>
    </location>
</feature>
<dbReference type="Pfam" id="PF17210">
    <property type="entry name" value="SdrD_B"/>
    <property type="match status" value="2"/>
</dbReference>
<feature type="domain" description="SpaA-like prealbumin fold" evidence="8">
    <location>
        <begin position="1558"/>
        <end position="1632"/>
    </location>
</feature>
<dbReference type="Proteomes" id="UP000034006">
    <property type="component" value="Unassembled WGS sequence"/>
</dbReference>
<evidence type="ECO:0000313" key="10">
    <source>
        <dbReference type="EMBL" id="KKT52195.1"/>
    </source>
</evidence>
<dbReference type="PANTHER" id="PTHR23303:SF15">
    <property type="entry name" value="COLOSSIN-A"/>
    <property type="match status" value="1"/>
</dbReference>
<dbReference type="Pfam" id="PF19403">
    <property type="entry name" value="SpaA_2"/>
    <property type="match status" value="10"/>
</dbReference>
<dbReference type="PANTHER" id="PTHR23303">
    <property type="entry name" value="CARBOXYPEPTIDASE REGULATORY REGION-CONTAINING"/>
    <property type="match status" value="1"/>
</dbReference>
<feature type="domain" description="SpaA-like prealbumin fold" evidence="8">
    <location>
        <begin position="2064"/>
        <end position="2168"/>
    </location>
</feature>
<dbReference type="InterPro" id="IPR045826">
    <property type="entry name" value="SpaA_PFL_dom_2"/>
</dbReference>
<feature type="compositionally biased region" description="Low complexity" evidence="4">
    <location>
        <begin position="66"/>
        <end position="112"/>
    </location>
</feature>
<feature type="domain" description="SpaA-like prealbumin fold" evidence="8">
    <location>
        <begin position="1741"/>
        <end position="1824"/>
    </location>
</feature>
<evidence type="ECO:0000259" key="9">
    <source>
        <dbReference type="Pfam" id="PF24514"/>
    </source>
</evidence>
<feature type="compositionally biased region" description="Low complexity" evidence="4">
    <location>
        <begin position="125"/>
        <end position="134"/>
    </location>
</feature>
<feature type="domain" description="SpaA-like prealbumin fold" evidence="8">
    <location>
        <begin position="804"/>
        <end position="903"/>
    </location>
</feature>
<dbReference type="InterPro" id="IPR055371">
    <property type="entry name" value="SpaA_PFL_dom_4"/>
</dbReference>
<gene>
    <name evidence="10" type="ORF">UW44_C0003G0038</name>
</gene>
<evidence type="ECO:0000256" key="1">
    <source>
        <dbReference type="ARBA" id="ARBA00004613"/>
    </source>
</evidence>
<dbReference type="EMBL" id="LCIH01000003">
    <property type="protein sequence ID" value="KKT52195.1"/>
    <property type="molecule type" value="Genomic_DNA"/>
</dbReference>
<feature type="compositionally biased region" description="Polar residues" evidence="4">
    <location>
        <begin position="135"/>
        <end position="163"/>
    </location>
</feature>
<dbReference type="InterPro" id="IPR013783">
    <property type="entry name" value="Ig-like_fold"/>
</dbReference>
<dbReference type="InterPro" id="IPR033764">
    <property type="entry name" value="Sdr_B"/>
</dbReference>
<evidence type="ECO:0000259" key="7">
    <source>
        <dbReference type="Pfam" id="PF17802"/>
    </source>
</evidence>
<accession>A0A0G1HZ29</accession>
<feature type="domain" description="SpaA-like prealbumin fold" evidence="7">
    <location>
        <begin position="1097"/>
        <end position="1171"/>
    </location>
</feature>
<dbReference type="Gene3D" id="2.60.40.10">
    <property type="entry name" value="Immunoglobulins"/>
    <property type="match status" value="5"/>
</dbReference>
<dbReference type="SUPFAM" id="SSF49478">
    <property type="entry name" value="Cna protein B-type domain"/>
    <property type="match status" value="1"/>
</dbReference>
<evidence type="ECO:0000256" key="3">
    <source>
        <dbReference type="ARBA" id="ARBA00022729"/>
    </source>
</evidence>
<feature type="domain" description="SpaA-like prealbumin fold" evidence="8">
    <location>
        <begin position="1649"/>
        <end position="1735"/>
    </location>
</feature>